<dbReference type="KEGG" id="cli:Clim_1350"/>
<dbReference type="Pfam" id="PF04851">
    <property type="entry name" value="ResIII"/>
    <property type="match status" value="1"/>
</dbReference>
<dbReference type="Pfam" id="PF00271">
    <property type="entry name" value="Helicase_C"/>
    <property type="match status" value="1"/>
</dbReference>
<dbReference type="SUPFAM" id="SSF52540">
    <property type="entry name" value="P-loop containing nucleoside triphosphate hydrolases"/>
    <property type="match status" value="1"/>
</dbReference>
<dbReference type="RefSeq" id="WP_012466289.1">
    <property type="nucleotide sequence ID" value="NC_010803.1"/>
</dbReference>
<dbReference type="InterPro" id="IPR050742">
    <property type="entry name" value="Helicase_Restrict-Modif_Enz"/>
</dbReference>
<dbReference type="GO" id="GO:0016787">
    <property type="term" value="F:hydrolase activity"/>
    <property type="evidence" value="ECO:0007669"/>
    <property type="project" value="InterPro"/>
</dbReference>
<dbReference type="PANTHER" id="PTHR47396">
    <property type="entry name" value="TYPE I RESTRICTION ENZYME ECOKI R PROTEIN"/>
    <property type="match status" value="1"/>
</dbReference>
<accession>B3ECY7</accession>
<dbReference type="CDD" id="cd18032">
    <property type="entry name" value="DEXHc_RE_I_III_res"/>
    <property type="match status" value="1"/>
</dbReference>
<dbReference type="SMART" id="SM00490">
    <property type="entry name" value="HELICc"/>
    <property type="match status" value="1"/>
</dbReference>
<reference evidence="3 4" key="1">
    <citation type="submission" date="2008-05" db="EMBL/GenBank/DDBJ databases">
        <title>Complete sequence of Chlorobium limicola DSM 245.</title>
        <authorList>
            <consortium name="US DOE Joint Genome Institute"/>
            <person name="Lucas S."/>
            <person name="Copeland A."/>
            <person name="Lapidus A."/>
            <person name="Glavina del Rio T."/>
            <person name="Dalin E."/>
            <person name="Tice H."/>
            <person name="Bruce D."/>
            <person name="Goodwin L."/>
            <person name="Pitluck S."/>
            <person name="Schmutz J."/>
            <person name="Larimer F."/>
            <person name="Land M."/>
            <person name="Hauser L."/>
            <person name="Kyrpides N."/>
            <person name="Ovchinnikova G."/>
            <person name="Zhao F."/>
            <person name="Li T."/>
            <person name="Liu Z."/>
            <person name="Overmann J."/>
            <person name="Bryant D.A."/>
            <person name="Richardson P."/>
        </authorList>
    </citation>
    <scope>NUCLEOTIDE SEQUENCE [LARGE SCALE GENOMIC DNA]</scope>
    <source>
        <strain evidence="4">DSM 245 / NBRC 103803 / 6330</strain>
    </source>
</reference>
<dbReference type="SMART" id="SM00487">
    <property type="entry name" value="DEXDc"/>
    <property type="match status" value="1"/>
</dbReference>
<evidence type="ECO:0000313" key="3">
    <source>
        <dbReference type="EMBL" id="ACD90412.1"/>
    </source>
</evidence>
<proteinExistence type="predicted"/>
<dbReference type="Pfam" id="PF18780">
    <property type="entry name" value="HNH_repeat"/>
    <property type="match status" value="7"/>
</dbReference>
<dbReference type="PROSITE" id="PS51192">
    <property type="entry name" value="HELICASE_ATP_BIND_1"/>
    <property type="match status" value="1"/>
</dbReference>
<dbReference type="InterPro" id="IPR006935">
    <property type="entry name" value="Helicase/UvrB_N"/>
</dbReference>
<dbReference type="InterPro" id="IPR027417">
    <property type="entry name" value="P-loop_NTPase"/>
</dbReference>
<gene>
    <name evidence="3" type="ordered locus">Clim_1350</name>
</gene>
<dbReference type="GO" id="GO:0005829">
    <property type="term" value="C:cytosol"/>
    <property type="evidence" value="ECO:0007669"/>
    <property type="project" value="TreeGrafter"/>
</dbReference>
<dbReference type="STRING" id="290315.Clim_1350"/>
<evidence type="ECO:0000259" key="1">
    <source>
        <dbReference type="PROSITE" id="PS51192"/>
    </source>
</evidence>
<evidence type="ECO:0000259" key="2">
    <source>
        <dbReference type="PROSITE" id="PS51194"/>
    </source>
</evidence>
<dbReference type="CDD" id="cd18799">
    <property type="entry name" value="SF2_C_EcoAI-like"/>
    <property type="match status" value="1"/>
</dbReference>
<name>B3ECY7_CHLL2</name>
<organism evidence="3 4">
    <name type="scientific">Chlorobium limicola (strain DSM 245 / NBRC 103803 / 6330)</name>
    <dbReference type="NCBI Taxonomy" id="290315"/>
    <lineage>
        <taxon>Bacteria</taxon>
        <taxon>Pseudomonadati</taxon>
        <taxon>Chlorobiota</taxon>
        <taxon>Chlorobiia</taxon>
        <taxon>Chlorobiales</taxon>
        <taxon>Chlorobiaceae</taxon>
        <taxon>Chlorobium/Pelodictyon group</taxon>
        <taxon>Chlorobium</taxon>
    </lineage>
</organism>
<protein>
    <submittedName>
        <fullName evidence="3">Type III restriction protein res subunit</fullName>
    </submittedName>
</protein>
<dbReference type="InterPro" id="IPR041025">
    <property type="entry name" value="HNH_repeat"/>
</dbReference>
<sequence>MKLDQFCASFGGSINHAEKLWLEQVFFPILGENGLDFLQPQTSFHDSDGKERRIDFTMQSRFRKYAFEIDGYTYHAEGVISRDQFSDQLFRQNELQFQDYKIYRFSYDDILHNPDRCQRQLRRAIRADEELNPLLQSVELNPNVPQRMALAALEEARNAGNAKGLVVLATGIGKTYLAAFDAKRFCAPTGGNVLFLVHNTEILKQSAEKFANVWPDATSGLYYGTEKTYEVQVLFASMQTMAKDNHQALFDSTHFDYIIIDESHRTPTASYKKILTYFKPKFLLGITATPDRLDEQEVLPFYDNNLVFEMGQREAIDSGFLVPFKYYGLKDDIDYTNIRYNGYRYNVQDLDKLLMIDKRDNGIIEKFNELATVKRGIGFCVSIKHAERCAKKFRDAGFSAIAIHSKMGKEEREDAVARFRKGDIDLAFVRDVFNEGVDFPDVETLLFLRPTESKTIFIQQLGRGLRLSPRKEALAVLDFIGNYKKAGKVREYLEGLNARDEKTLDKDGKPEYHYPYGCEVKFDEEVIELFKEQEGVTKEDLLTNYIKVKEALGKQPTIGDINQNGDYTAYYYIKAFGAWNDFLESVGDVGNLNEEILRNAYYEVKEKIGRIPTKKDIDKNCEFTSGAYARFWGTWKKFLASIGEIQLEENYEKKVAEKYYNPSRRKNKRATDEDLIQDYYRVKNIIGQQPLSVDYSEYGKYALNTIIYRWGSWSEFMQVVGDELYQQRDVSEENLIENYKQVKDQLGEIPTQKQLTSIGKFGAYQYSKQFGGYKKFLRHIGEKTVKEQLIEEYIKVKEVLSRQPTAKEFSDHSLWTWNSIDNHFGGWNKFLIAVGEKPLKEKSLSRVNKRNISKQDLIDAYFRLKEKLGRWPETSDMRGDGEFSVVSYTNHFGSWNDFLREIGEPVLRQVKPLTKEELVCAYYELKEMLGRSPNSMDMKRDGKYSDAVYSKKFGTWRKFLAYIGEKI</sequence>
<dbReference type="GO" id="GO:0005524">
    <property type="term" value="F:ATP binding"/>
    <property type="evidence" value="ECO:0007669"/>
    <property type="project" value="InterPro"/>
</dbReference>
<dbReference type="eggNOG" id="COG1061">
    <property type="taxonomic scope" value="Bacteria"/>
</dbReference>
<dbReference type="Gene3D" id="3.40.960.10">
    <property type="entry name" value="VSR Endonuclease"/>
    <property type="match status" value="1"/>
</dbReference>
<dbReference type="eggNOG" id="COG0514">
    <property type="taxonomic scope" value="Bacteria"/>
</dbReference>
<dbReference type="EMBL" id="CP001097">
    <property type="protein sequence ID" value="ACD90412.1"/>
    <property type="molecule type" value="Genomic_DNA"/>
</dbReference>
<dbReference type="eggNOG" id="COG1403">
    <property type="taxonomic scope" value="Bacteria"/>
</dbReference>
<feature type="domain" description="Helicase C-terminal" evidence="2">
    <location>
        <begin position="349"/>
        <end position="511"/>
    </location>
</feature>
<dbReference type="AlphaFoldDB" id="B3ECY7"/>
<evidence type="ECO:0000313" key="4">
    <source>
        <dbReference type="Proteomes" id="UP000008841"/>
    </source>
</evidence>
<feature type="domain" description="Helicase ATP-binding" evidence="1">
    <location>
        <begin position="155"/>
        <end position="308"/>
    </location>
</feature>
<dbReference type="GO" id="GO:0003677">
    <property type="term" value="F:DNA binding"/>
    <property type="evidence" value="ECO:0007669"/>
    <property type="project" value="InterPro"/>
</dbReference>
<dbReference type="HOGENOM" id="CLU_306240_0_0_10"/>
<dbReference type="PANTHER" id="PTHR47396:SF1">
    <property type="entry name" value="ATP-DEPENDENT HELICASE IRC3-RELATED"/>
    <property type="match status" value="1"/>
</dbReference>
<dbReference type="Proteomes" id="UP000008841">
    <property type="component" value="Chromosome"/>
</dbReference>
<dbReference type="InterPro" id="IPR001650">
    <property type="entry name" value="Helicase_C-like"/>
</dbReference>
<dbReference type="OrthoDB" id="9759819at2"/>
<dbReference type="Gene3D" id="3.40.50.300">
    <property type="entry name" value="P-loop containing nucleotide triphosphate hydrolases"/>
    <property type="match status" value="2"/>
</dbReference>
<dbReference type="PROSITE" id="PS51194">
    <property type="entry name" value="HELICASE_CTER"/>
    <property type="match status" value="1"/>
</dbReference>
<dbReference type="InterPro" id="IPR014001">
    <property type="entry name" value="Helicase_ATP-bd"/>
</dbReference>